<dbReference type="Pfam" id="PF02470">
    <property type="entry name" value="MlaD"/>
    <property type="match status" value="1"/>
</dbReference>
<reference evidence="2 3" key="1">
    <citation type="submission" date="2020-04" db="EMBL/GenBank/DDBJ databases">
        <title>Gordonia sp. nov. TBRC 11910.</title>
        <authorList>
            <person name="Suriyachadkun C."/>
        </authorList>
    </citation>
    <scope>NUCLEOTIDE SEQUENCE [LARGE SCALE GENOMIC DNA]</scope>
    <source>
        <strain evidence="2 3">TBRC 11910</strain>
    </source>
</reference>
<feature type="domain" description="Mce/MlaD" evidence="1">
    <location>
        <begin position="74"/>
        <end position="145"/>
    </location>
</feature>
<dbReference type="InterPro" id="IPR003399">
    <property type="entry name" value="Mce/MlaD"/>
</dbReference>
<comment type="caution">
    <text evidence="2">The sequence shown here is derived from an EMBL/GenBank/DDBJ whole genome shotgun (WGS) entry which is preliminary data.</text>
</comment>
<protein>
    <submittedName>
        <fullName evidence="2">MCE family protein</fullName>
    </submittedName>
</protein>
<dbReference type="PANTHER" id="PTHR33371:SF15">
    <property type="entry name" value="LIPOPROTEIN LPRN"/>
    <property type="match status" value="1"/>
</dbReference>
<sequence>MPDRSAEGFRPRPRCLLRTAGDEQMSVKRNGRRAGFLTACMTALALTMSGCSLLPSLTVEDIPLPAPGGIGDAITVNAVFDNALNLPTRAKVKLNGTDVGQVSDIVAKDYKAHVRMEVSKSIQLPNGTGAELRQATPLGDVFVALLVPKGTASSYIGDGGTLDGPRTAAATVEDLLVSAAAVVDGGSLSSLQTILTELSNAVSGDSTELSGAIKGFTTAITRFNANAGEVDRAMANTRTLTEQLAAGRNQMVAAIAKLPAAIDVINGQMSTLLTTLDKTNKVTAATSDFLRSDKQDTIDLLTNLSTAFAGLKEAATVLGPLSDNLVKLNPLWRKSTPGGAAAASAKVYWLSPGVGFDQATRLPELQDVDAGSQSLQQTLTRILARLSGTKGCCG</sequence>
<evidence type="ECO:0000313" key="3">
    <source>
        <dbReference type="Proteomes" id="UP000550729"/>
    </source>
</evidence>
<evidence type="ECO:0000259" key="1">
    <source>
        <dbReference type="Pfam" id="PF02470"/>
    </source>
</evidence>
<name>A0A848L056_9ACTN</name>
<dbReference type="Proteomes" id="UP000550729">
    <property type="component" value="Unassembled WGS sequence"/>
</dbReference>
<dbReference type="EMBL" id="JABBNB010000032">
    <property type="protein sequence ID" value="NMO04206.1"/>
    <property type="molecule type" value="Genomic_DNA"/>
</dbReference>
<dbReference type="PANTHER" id="PTHR33371">
    <property type="entry name" value="INTERMEMBRANE PHOSPHOLIPID TRANSPORT SYSTEM BINDING PROTEIN MLAD-RELATED"/>
    <property type="match status" value="1"/>
</dbReference>
<dbReference type="InterPro" id="IPR052336">
    <property type="entry name" value="MlaD_Phospholipid_Transporter"/>
</dbReference>
<accession>A0A848L056</accession>
<evidence type="ECO:0000313" key="2">
    <source>
        <dbReference type="EMBL" id="NMO04206.1"/>
    </source>
</evidence>
<proteinExistence type="predicted"/>
<gene>
    <name evidence="2" type="ORF">HH308_23595</name>
</gene>
<organism evidence="2 3">
    <name type="scientific">Gordonia asplenii</name>
    <dbReference type="NCBI Taxonomy" id="2725283"/>
    <lineage>
        <taxon>Bacteria</taxon>
        <taxon>Bacillati</taxon>
        <taxon>Actinomycetota</taxon>
        <taxon>Actinomycetes</taxon>
        <taxon>Mycobacteriales</taxon>
        <taxon>Gordoniaceae</taxon>
        <taxon>Gordonia</taxon>
    </lineage>
</organism>
<keyword evidence="3" id="KW-1185">Reference proteome</keyword>
<dbReference type="GO" id="GO:0005576">
    <property type="term" value="C:extracellular region"/>
    <property type="evidence" value="ECO:0007669"/>
    <property type="project" value="TreeGrafter"/>
</dbReference>
<dbReference type="AlphaFoldDB" id="A0A848L056"/>